<evidence type="ECO:0000313" key="4">
    <source>
        <dbReference type="Proteomes" id="UP000198775"/>
    </source>
</evidence>
<keyword evidence="4" id="KW-1185">Reference proteome</keyword>
<dbReference type="Proteomes" id="UP000198775">
    <property type="component" value="Unassembled WGS sequence"/>
</dbReference>
<dbReference type="Pfam" id="PF26274">
    <property type="entry name" value="DUF8073"/>
    <property type="match status" value="1"/>
</dbReference>
<dbReference type="AlphaFoldDB" id="A0A1H8VRD9"/>
<organism evidence="3 4">
    <name type="scientific">Halorientalis persicus</name>
    <dbReference type="NCBI Taxonomy" id="1367881"/>
    <lineage>
        <taxon>Archaea</taxon>
        <taxon>Methanobacteriati</taxon>
        <taxon>Methanobacteriota</taxon>
        <taxon>Stenosarchaea group</taxon>
        <taxon>Halobacteria</taxon>
        <taxon>Halobacteriales</taxon>
        <taxon>Haloarculaceae</taxon>
        <taxon>Halorientalis</taxon>
    </lineage>
</organism>
<keyword evidence="1" id="KW-1133">Transmembrane helix</keyword>
<feature type="domain" description="DUF8073" evidence="2">
    <location>
        <begin position="1"/>
        <end position="52"/>
    </location>
</feature>
<sequence length="53" mass="5861">MLLLSGVVISFLIGVGLLQLLRTGDLGPFFRDLGIGLVLLLFSLGFYRKWHNA</sequence>
<evidence type="ECO:0000313" key="3">
    <source>
        <dbReference type="EMBL" id="SEP17518.1"/>
    </source>
</evidence>
<reference evidence="4" key="1">
    <citation type="submission" date="2016-10" db="EMBL/GenBank/DDBJ databases">
        <authorList>
            <person name="Varghese N."/>
            <person name="Submissions S."/>
        </authorList>
    </citation>
    <scope>NUCLEOTIDE SEQUENCE [LARGE SCALE GENOMIC DNA]</scope>
    <source>
        <strain evidence="4">IBRC-M 10043</strain>
    </source>
</reference>
<dbReference type="EMBL" id="FOCX01000040">
    <property type="protein sequence ID" value="SEP17518.1"/>
    <property type="molecule type" value="Genomic_DNA"/>
</dbReference>
<name>A0A1H8VRD9_9EURY</name>
<keyword evidence="1" id="KW-0472">Membrane</keyword>
<gene>
    <name evidence="3" type="ORF">SAMN05216388_104022</name>
</gene>
<evidence type="ECO:0000259" key="2">
    <source>
        <dbReference type="Pfam" id="PF26274"/>
    </source>
</evidence>
<feature type="transmembrane region" description="Helical" evidence="1">
    <location>
        <begin position="28"/>
        <end position="47"/>
    </location>
</feature>
<protein>
    <recommendedName>
        <fullName evidence="2">DUF8073 domain-containing protein</fullName>
    </recommendedName>
</protein>
<evidence type="ECO:0000256" key="1">
    <source>
        <dbReference type="SAM" id="Phobius"/>
    </source>
</evidence>
<keyword evidence="1" id="KW-0812">Transmembrane</keyword>
<accession>A0A1H8VRD9</accession>
<dbReference type="InterPro" id="IPR058386">
    <property type="entry name" value="DUF8073"/>
</dbReference>
<proteinExistence type="predicted"/>